<evidence type="ECO:0000313" key="5">
    <source>
        <dbReference type="EMBL" id="SVB05676.1"/>
    </source>
</evidence>
<dbReference type="AlphaFoldDB" id="A0A382AVW8"/>
<dbReference type="PANTHER" id="PTHR20275:SF0">
    <property type="entry name" value="NAD KINASE"/>
    <property type="match status" value="1"/>
</dbReference>
<dbReference type="Gene3D" id="3.40.50.10330">
    <property type="entry name" value="Probable inorganic polyphosphate/atp-NAD kinase, domain 1"/>
    <property type="match status" value="1"/>
</dbReference>
<gene>
    <name evidence="5" type="ORF">METZ01_LOCUS158530</name>
</gene>
<name>A0A382AVW8_9ZZZZ</name>
<dbReference type="EMBL" id="UINC01027069">
    <property type="protein sequence ID" value="SVB05676.1"/>
    <property type="molecule type" value="Genomic_DNA"/>
</dbReference>
<dbReference type="InterPro" id="IPR017438">
    <property type="entry name" value="ATP-NAD_kinase_N"/>
</dbReference>
<dbReference type="Pfam" id="PF20143">
    <property type="entry name" value="NAD_kinase_C"/>
    <property type="match status" value="1"/>
</dbReference>
<dbReference type="HAMAP" id="MF_00361">
    <property type="entry name" value="NAD_kinase"/>
    <property type="match status" value="1"/>
</dbReference>
<dbReference type="InterPro" id="IPR002504">
    <property type="entry name" value="NADK"/>
</dbReference>
<evidence type="ECO:0000256" key="2">
    <source>
        <dbReference type="ARBA" id="ARBA00022777"/>
    </source>
</evidence>
<accession>A0A382AVW8</accession>
<evidence type="ECO:0000256" key="1">
    <source>
        <dbReference type="ARBA" id="ARBA00022679"/>
    </source>
</evidence>
<sequence>MAFHSAGLFGRYQDRAVEETVLSLQSFLEGRGLRVFLGDTTASEIAGMRVEESGQPLPETIDVGIVVGGDGTMLHVARTLADFGLPLIGINLGRLGFLTDIPAENMEQKLDEILNGDFIVEERTMLSARVTQEDNVLAECTALNDIFLSKGDTGRMIEFETKVGNQSVARTRSDGIIVATPTGSTAYALSAGGPILHPLLPAIVFAPICPHTLGQRPLVLDDQSLIDIKIIDLAGAPANFFVDGLRVLSLTGNEHIQIQRSTKVTRLVRSTTHNHYATLSSKLGWG</sequence>
<dbReference type="InterPro" id="IPR017437">
    <property type="entry name" value="ATP-NAD_kinase_PpnK-typ_C"/>
</dbReference>
<proteinExistence type="inferred from homology"/>
<dbReference type="PANTHER" id="PTHR20275">
    <property type="entry name" value="NAD KINASE"/>
    <property type="match status" value="1"/>
</dbReference>
<dbReference type="GO" id="GO:0003951">
    <property type="term" value="F:NAD+ kinase activity"/>
    <property type="evidence" value="ECO:0007669"/>
    <property type="project" value="InterPro"/>
</dbReference>
<reference evidence="5" key="1">
    <citation type="submission" date="2018-05" db="EMBL/GenBank/DDBJ databases">
        <authorList>
            <person name="Lanie J.A."/>
            <person name="Ng W.-L."/>
            <person name="Kazmierczak K.M."/>
            <person name="Andrzejewski T.M."/>
            <person name="Davidsen T.M."/>
            <person name="Wayne K.J."/>
            <person name="Tettelin H."/>
            <person name="Glass J.I."/>
            <person name="Rusch D."/>
            <person name="Podicherti R."/>
            <person name="Tsui H.-C.T."/>
            <person name="Winkler M.E."/>
        </authorList>
    </citation>
    <scope>NUCLEOTIDE SEQUENCE</scope>
</reference>
<dbReference type="SUPFAM" id="SSF111331">
    <property type="entry name" value="NAD kinase/diacylglycerol kinase-like"/>
    <property type="match status" value="1"/>
</dbReference>
<dbReference type="Pfam" id="PF01513">
    <property type="entry name" value="NAD_kinase"/>
    <property type="match status" value="1"/>
</dbReference>
<keyword evidence="3" id="KW-0521">NADP</keyword>
<evidence type="ECO:0000256" key="4">
    <source>
        <dbReference type="ARBA" id="ARBA00023027"/>
    </source>
</evidence>
<keyword evidence="1" id="KW-0808">Transferase</keyword>
<evidence type="ECO:0008006" key="6">
    <source>
        <dbReference type="Google" id="ProtNLM"/>
    </source>
</evidence>
<organism evidence="5">
    <name type="scientific">marine metagenome</name>
    <dbReference type="NCBI Taxonomy" id="408172"/>
    <lineage>
        <taxon>unclassified sequences</taxon>
        <taxon>metagenomes</taxon>
        <taxon>ecological metagenomes</taxon>
    </lineage>
</organism>
<dbReference type="InterPro" id="IPR016064">
    <property type="entry name" value="NAD/diacylglycerol_kinase_sf"/>
</dbReference>
<evidence type="ECO:0000256" key="3">
    <source>
        <dbReference type="ARBA" id="ARBA00022857"/>
    </source>
</evidence>
<dbReference type="GO" id="GO:0019674">
    <property type="term" value="P:NAD+ metabolic process"/>
    <property type="evidence" value="ECO:0007669"/>
    <property type="project" value="InterPro"/>
</dbReference>
<protein>
    <recommendedName>
        <fullName evidence="6">NAD kinase</fullName>
    </recommendedName>
</protein>
<dbReference type="Gene3D" id="2.60.200.30">
    <property type="entry name" value="Probable inorganic polyphosphate/atp-NAD kinase, domain 2"/>
    <property type="match status" value="1"/>
</dbReference>
<dbReference type="GO" id="GO:0006741">
    <property type="term" value="P:NADP+ biosynthetic process"/>
    <property type="evidence" value="ECO:0007669"/>
    <property type="project" value="InterPro"/>
</dbReference>
<keyword evidence="2" id="KW-0418">Kinase</keyword>
<keyword evidence="4" id="KW-0520">NAD</keyword>